<protein>
    <submittedName>
        <fullName evidence="1">Uncharacterized protein</fullName>
    </submittedName>
</protein>
<dbReference type="EMBL" id="JAEHTE010000002">
    <property type="protein sequence ID" value="MBI6883106.1"/>
    <property type="molecule type" value="Genomic_DNA"/>
</dbReference>
<sequence length="169" mass="18961">MPLQPTLVTTLDGEQTTWNISRNLGSLTRPVNGQNEDKESLRLLIDDENLKGGLMNMMCCQIAENASIARKDGLFGVLFEHSFDCDQSDLVSAVPTADRGRVMRRIQADLLSELKLNPRLPSLIQFCLPDPQYVAHKKVGLWAFVPLSVMEDSDWDYDILDDVVALLIE</sequence>
<name>A0A8I1ECP7_PSEPU</name>
<evidence type="ECO:0000313" key="2">
    <source>
        <dbReference type="Proteomes" id="UP000637061"/>
    </source>
</evidence>
<organism evidence="1 2">
    <name type="scientific">Pseudomonas putida</name>
    <name type="common">Arthrobacter siderocapsulatus</name>
    <dbReference type="NCBI Taxonomy" id="303"/>
    <lineage>
        <taxon>Bacteria</taxon>
        <taxon>Pseudomonadati</taxon>
        <taxon>Pseudomonadota</taxon>
        <taxon>Gammaproteobacteria</taxon>
        <taxon>Pseudomonadales</taxon>
        <taxon>Pseudomonadaceae</taxon>
        <taxon>Pseudomonas</taxon>
    </lineage>
</organism>
<dbReference type="AlphaFoldDB" id="A0A8I1ECP7"/>
<evidence type="ECO:0000313" key="1">
    <source>
        <dbReference type="EMBL" id="MBI6883106.1"/>
    </source>
</evidence>
<reference evidence="1" key="1">
    <citation type="submission" date="2020-12" db="EMBL/GenBank/DDBJ databases">
        <title>Enhanced detection system for hospital associated transmission using whole genome sequencing surveillance.</title>
        <authorList>
            <person name="Harrison L.H."/>
            <person name="Van Tyne D."/>
            <person name="Marsh J.W."/>
            <person name="Griffith M.P."/>
            <person name="Snyder D.J."/>
            <person name="Cooper V.S."/>
            <person name="Mustapha M."/>
        </authorList>
    </citation>
    <scope>NUCLEOTIDE SEQUENCE</scope>
    <source>
        <strain evidence="1">PSB00042</strain>
    </source>
</reference>
<accession>A0A8I1ECP7</accession>
<dbReference type="Proteomes" id="UP000637061">
    <property type="component" value="Unassembled WGS sequence"/>
</dbReference>
<proteinExistence type="predicted"/>
<gene>
    <name evidence="1" type="ORF">JEU22_04190</name>
</gene>
<comment type="caution">
    <text evidence="1">The sequence shown here is derived from an EMBL/GenBank/DDBJ whole genome shotgun (WGS) entry which is preliminary data.</text>
</comment>
<dbReference type="RefSeq" id="WP_198746720.1">
    <property type="nucleotide sequence ID" value="NZ_JAEHTE010000002.1"/>
</dbReference>